<dbReference type="EMBL" id="JBJQND010000003">
    <property type="protein sequence ID" value="KAL3881501.1"/>
    <property type="molecule type" value="Genomic_DNA"/>
</dbReference>
<keyword evidence="2" id="KW-1185">Reference proteome</keyword>
<organism evidence="1 2">
    <name type="scientific">Sinanodonta woodiana</name>
    <name type="common">Chinese pond mussel</name>
    <name type="synonym">Anodonta woodiana</name>
    <dbReference type="NCBI Taxonomy" id="1069815"/>
    <lineage>
        <taxon>Eukaryota</taxon>
        <taxon>Metazoa</taxon>
        <taxon>Spiralia</taxon>
        <taxon>Lophotrochozoa</taxon>
        <taxon>Mollusca</taxon>
        <taxon>Bivalvia</taxon>
        <taxon>Autobranchia</taxon>
        <taxon>Heteroconchia</taxon>
        <taxon>Palaeoheterodonta</taxon>
        <taxon>Unionida</taxon>
        <taxon>Unionoidea</taxon>
        <taxon>Unionidae</taxon>
        <taxon>Unioninae</taxon>
        <taxon>Sinanodonta</taxon>
    </lineage>
</organism>
<comment type="caution">
    <text evidence="1">The sequence shown here is derived from an EMBL/GenBank/DDBJ whole genome shotgun (WGS) entry which is preliminary data.</text>
</comment>
<dbReference type="Proteomes" id="UP001634394">
    <property type="component" value="Unassembled WGS sequence"/>
</dbReference>
<gene>
    <name evidence="1" type="ORF">ACJMK2_027933</name>
</gene>
<evidence type="ECO:0000313" key="2">
    <source>
        <dbReference type="Proteomes" id="UP001634394"/>
    </source>
</evidence>
<accession>A0ABD3X7C0</accession>
<proteinExistence type="predicted"/>
<protein>
    <submittedName>
        <fullName evidence="1">Uncharacterized protein</fullName>
    </submittedName>
</protein>
<evidence type="ECO:0000313" key="1">
    <source>
        <dbReference type="EMBL" id="KAL3881501.1"/>
    </source>
</evidence>
<dbReference type="AlphaFoldDB" id="A0ABD3X7C0"/>
<reference evidence="1 2" key="1">
    <citation type="submission" date="2024-11" db="EMBL/GenBank/DDBJ databases">
        <title>Chromosome-level genome assembly of the freshwater bivalve Anodonta woodiana.</title>
        <authorList>
            <person name="Chen X."/>
        </authorList>
    </citation>
    <scope>NUCLEOTIDE SEQUENCE [LARGE SCALE GENOMIC DNA]</scope>
    <source>
        <strain evidence="1">MN2024</strain>
        <tissue evidence="1">Gills</tissue>
    </source>
</reference>
<sequence length="104" mass="11414">MSQFKNARISSLHFSADGEGTSTALPSRNIPGFYIASPLLLTTVSYMKSNQRNVMVCVILIVLNRFIEDTANLLNAAENIIPMTKPQTITNHGNFNISSSSCYT</sequence>
<name>A0ABD3X7C0_SINWO</name>